<comment type="function">
    <text evidence="15">Plays a critical role in recombination and DNA repair. Helps process Holliday junction intermediates to mature products by catalyzing branch migration. Has replication fork regression activity, unwinds stalled or blocked replication forks to make a HJ that can be resolved. Has a DNA unwinding activity characteristic of a DNA helicase with 3'-5' polarity.</text>
</comment>
<dbReference type="PANTHER" id="PTHR47964:SF1">
    <property type="entry name" value="ATP-DEPENDENT DNA HELICASE HOMOLOG RECG, CHLOROPLASTIC"/>
    <property type="match status" value="1"/>
</dbReference>
<dbReference type="EMBL" id="LN890655">
    <property type="protein sequence ID" value="CUS05157.2"/>
    <property type="molecule type" value="Genomic_DNA"/>
</dbReference>
<dbReference type="InterPro" id="IPR014001">
    <property type="entry name" value="Helicase_ATP-bd"/>
</dbReference>
<dbReference type="SMART" id="SM00487">
    <property type="entry name" value="DEXDc"/>
    <property type="match status" value="1"/>
</dbReference>
<evidence type="ECO:0000256" key="8">
    <source>
        <dbReference type="ARBA" id="ARBA00023125"/>
    </source>
</evidence>
<evidence type="ECO:0000256" key="12">
    <source>
        <dbReference type="ARBA" id="ARBA00034617"/>
    </source>
</evidence>
<keyword evidence="21" id="KW-1185">Reference proteome</keyword>
<evidence type="ECO:0000259" key="19">
    <source>
        <dbReference type="PROSITE" id="PS51194"/>
    </source>
</evidence>
<feature type="compositionally biased region" description="Acidic residues" evidence="17">
    <location>
        <begin position="137"/>
        <end position="149"/>
    </location>
</feature>
<feature type="region of interest" description="Disordered" evidence="17">
    <location>
        <begin position="99"/>
        <end position="184"/>
    </location>
</feature>
<evidence type="ECO:0000256" key="5">
    <source>
        <dbReference type="ARBA" id="ARBA00022801"/>
    </source>
</evidence>
<feature type="domain" description="Helicase C-terminal" evidence="19">
    <location>
        <begin position="633"/>
        <end position="793"/>
    </location>
</feature>
<dbReference type="Proteomes" id="UP000215027">
    <property type="component" value="Chromosome I"/>
</dbReference>
<dbReference type="InterPro" id="IPR033454">
    <property type="entry name" value="RecG_wedge"/>
</dbReference>
<dbReference type="InterPro" id="IPR012340">
    <property type="entry name" value="NA-bd_OB-fold"/>
</dbReference>
<dbReference type="InterPro" id="IPR004609">
    <property type="entry name" value="ATP-dep_DNA_helicase_RecG"/>
</dbReference>
<keyword evidence="16" id="KW-0175">Coiled coil</keyword>
<dbReference type="KEGG" id="pbf:CFX0092_A3279"/>
<dbReference type="GO" id="GO:0003677">
    <property type="term" value="F:DNA binding"/>
    <property type="evidence" value="ECO:0007669"/>
    <property type="project" value="UniProtKB-KW"/>
</dbReference>
<evidence type="ECO:0000256" key="11">
    <source>
        <dbReference type="ARBA" id="ARBA00023235"/>
    </source>
</evidence>
<organism evidence="20 21">
    <name type="scientific">Candidatus Promineifilum breve</name>
    <dbReference type="NCBI Taxonomy" id="1806508"/>
    <lineage>
        <taxon>Bacteria</taxon>
        <taxon>Bacillati</taxon>
        <taxon>Chloroflexota</taxon>
        <taxon>Ardenticatenia</taxon>
        <taxon>Candidatus Promineifilales</taxon>
        <taxon>Candidatus Promineifilaceae</taxon>
        <taxon>Candidatus Promineifilum</taxon>
    </lineage>
</organism>
<keyword evidence="8" id="KW-0238">DNA-binding</keyword>
<keyword evidence="4 15" id="KW-0227">DNA damage</keyword>
<evidence type="ECO:0000313" key="20">
    <source>
        <dbReference type="EMBL" id="CUS05157.2"/>
    </source>
</evidence>
<keyword evidence="9 15" id="KW-0233">DNA recombination</keyword>
<keyword evidence="5 15" id="KW-0378">Hydrolase</keyword>
<dbReference type="Pfam" id="PF17191">
    <property type="entry name" value="RecG_wedge"/>
    <property type="match status" value="1"/>
</dbReference>
<gene>
    <name evidence="20" type="primary">recG</name>
    <name evidence="20" type="ORF">CFX0092_A3279</name>
</gene>
<protein>
    <recommendedName>
        <fullName evidence="2 15">ATP-dependent DNA helicase RecG</fullName>
        <ecNumber evidence="13 15">5.6.2.4</ecNumber>
    </recommendedName>
</protein>
<keyword evidence="10 15" id="KW-0234">DNA repair</keyword>
<name>A0A170PIZ3_9CHLR</name>
<reference evidence="20" key="1">
    <citation type="submission" date="2016-01" db="EMBL/GenBank/DDBJ databases">
        <authorList>
            <person name="Mcilroy J.S."/>
            <person name="Karst M S."/>
            <person name="Albertsen M."/>
        </authorList>
    </citation>
    <scope>NUCLEOTIDE SEQUENCE</scope>
    <source>
        <strain evidence="20">Cfx-K</strain>
    </source>
</reference>
<evidence type="ECO:0000313" key="21">
    <source>
        <dbReference type="Proteomes" id="UP000215027"/>
    </source>
</evidence>
<sequence>MAGGPRQRELQETKHMERALKRLERVLELEKQQGYQNKAVVGGIRQFAVFWVSQAREEAADEADQALAEQVSQVLMDYNRLSGSEARARAIDSLFASVERRRRRQGSGEAGELGGRGAGEQRSPKAEEPQSAVAAPEEIDEAEEVETAEPEATPQPVEAEEEMEPDVPRVPPDPGGLARPVTSLKGVGPKMAEKLNKLGVETIGQLLYLFPRRYDDYTLLKPISKLTFGEQVTIIGTIWQTKVRRSRANQPITECIINDGTGSVQATWFNQPWLAEQLPAGMQIVLSGKVELFLGRLVFNSPEWEPLELEPLRTRRIVPIYPLTDGLNAGKMREIMQRVVKEWAARVPDPLPVPIRKRRRLFSLPAAIQQLHFPDNQEALRRARQRLAYDELFLLQLGMQRQRRSWQAHPGMSLSLEPERFDAFLAALPFQLTGAQARVIDEIRADMAQSRPMNRLLQGDVGSGKTMVAAAAMITAAWAGAQAALMAPTEILAEQHYRGLVRLLEPLGLRVALLTGSTATAERAAVYEGLADGSIHIAIGTHALIQPSVAFHRLGVAIVDEQHRFGVDQRTALREKGPSDNGEVISPHLLVMSATPIPRTLALSLYGDLDLSALDEMPPGRQEIKTRWLRASERERAYNFVRRQTAEGRQAYLIYPLVEESESIDARAAVEEFDRLSHEVFPDRRVGLVHGRLRSDEKDAAMRAFAEHSTDMLVATSVIEVGVDVPNSTVIVIEGADRFGLAQLHQFRGRVGRGEHQSYCILIAEDVSAEAEQRLAALEATNDGFVLAERDLELRGPGEFFGRRQSGLPELRLASLLHDLDILKMAQEDAAGLFDADPQLEQPEHDYLRRQLEAFWASAAEAS</sequence>
<evidence type="ECO:0000256" key="7">
    <source>
        <dbReference type="ARBA" id="ARBA00022840"/>
    </source>
</evidence>
<dbReference type="Pfam" id="PF00270">
    <property type="entry name" value="DEAD"/>
    <property type="match status" value="1"/>
</dbReference>
<evidence type="ECO:0000256" key="3">
    <source>
        <dbReference type="ARBA" id="ARBA00022741"/>
    </source>
</evidence>
<comment type="similarity">
    <text evidence="1 15">Belongs to the helicase family. RecG subfamily.</text>
</comment>
<dbReference type="CDD" id="cd04488">
    <property type="entry name" value="RecG_wedge_OBF"/>
    <property type="match status" value="1"/>
</dbReference>
<dbReference type="Gene3D" id="3.40.50.300">
    <property type="entry name" value="P-loop containing nucleotide triphosphate hydrolases"/>
    <property type="match status" value="2"/>
</dbReference>
<keyword evidence="11" id="KW-0413">Isomerase</keyword>
<evidence type="ECO:0000256" key="2">
    <source>
        <dbReference type="ARBA" id="ARBA00017846"/>
    </source>
</evidence>
<dbReference type="PROSITE" id="PS51194">
    <property type="entry name" value="HELICASE_CTER"/>
    <property type="match status" value="1"/>
</dbReference>
<evidence type="ECO:0000256" key="6">
    <source>
        <dbReference type="ARBA" id="ARBA00022806"/>
    </source>
</evidence>
<dbReference type="AlphaFoldDB" id="A0A170PIZ3"/>
<dbReference type="GO" id="GO:0006281">
    <property type="term" value="P:DNA repair"/>
    <property type="evidence" value="ECO:0007669"/>
    <property type="project" value="UniProtKB-UniRule"/>
</dbReference>
<feature type="coiled-coil region" evidence="16">
    <location>
        <begin position="6"/>
        <end position="33"/>
    </location>
</feature>
<evidence type="ECO:0000259" key="18">
    <source>
        <dbReference type="PROSITE" id="PS51192"/>
    </source>
</evidence>
<dbReference type="SUPFAM" id="SSF50249">
    <property type="entry name" value="Nucleic acid-binding proteins"/>
    <property type="match status" value="1"/>
</dbReference>
<evidence type="ECO:0000256" key="17">
    <source>
        <dbReference type="SAM" id="MobiDB-lite"/>
    </source>
</evidence>
<dbReference type="CDD" id="cd17992">
    <property type="entry name" value="DEXHc_RecG"/>
    <property type="match status" value="1"/>
</dbReference>
<dbReference type="SUPFAM" id="SSF52540">
    <property type="entry name" value="P-loop containing nucleoside triphosphate hydrolases"/>
    <property type="match status" value="2"/>
</dbReference>
<comment type="catalytic activity">
    <reaction evidence="14 15">
        <text>ATP + H2O = ADP + phosphate + H(+)</text>
        <dbReference type="Rhea" id="RHEA:13065"/>
        <dbReference type="ChEBI" id="CHEBI:15377"/>
        <dbReference type="ChEBI" id="CHEBI:15378"/>
        <dbReference type="ChEBI" id="CHEBI:30616"/>
        <dbReference type="ChEBI" id="CHEBI:43474"/>
        <dbReference type="ChEBI" id="CHEBI:456216"/>
        <dbReference type="EC" id="5.6.2.4"/>
    </reaction>
</comment>
<accession>A0A170PIZ3</accession>
<dbReference type="SMART" id="SM00490">
    <property type="entry name" value="HELICc"/>
    <property type="match status" value="1"/>
</dbReference>
<evidence type="ECO:0000256" key="13">
    <source>
        <dbReference type="ARBA" id="ARBA00034808"/>
    </source>
</evidence>
<dbReference type="InterPro" id="IPR011545">
    <property type="entry name" value="DEAD/DEAH_box_helicase_dom"/>
</dbReference>
<keyword evidence="6 15" id="KW-0347">Helicase</keyword>
<dbReference type="InterPro" id="IPR027417">
    <property type="entry name" value="P-loop_NTPase"/>
</dbReference>
<dbReference type="EC" id="5.6.2.4" evidence="13 15"/>
<dbReference type="PROSITE" id="PS51192">
    <property type="entry name" value="HELICASE_ATP_BIND_1"/>
    <property type="match status" value="1"/>
</dbReference>
<dbReference type="InterPro" id="IPR047112">
    <property type="entry name" value="RecG/Mfd"/>
</dbReference>
<dbReference type="NCBIfam" id="NF008168">
    <property type="entry name" value="PRK10917.2-2"/>
    <property type="match status" value="1"/>
</dbReference>
<dbReference type="Pfam" id="PF00271">
    <property type="entry name" value="Helicase_C"/>
    <property type="match status" value="1"/>
</dbReference>
<dbReference type="InterPro" id="IPR001650">
    <property type="entry name" value="Helicase_C-like"/>
</dbReference>
<keyword evidence="3 15" id="KW-0547">Nucleotide-binding</keyword>
<dbReference type="InterPro" id="IPR045562">
    <property type="entry name" value="RecG_dom3_C"/>
</dbReference>
<proteinExistence type="inferred from homology"/>
<dbReference type="GO" id="GO:0005524">
    <property type="term" value="F:ATP binding"/>
    <property type="evidence" value="ECO:0007669"/>
    <property type="project" value="UniProtKB-KW"/>
</dbReference>
<evidence type="ECO:0000256" key="4">
    <source>
        <dbReference type="ARBA" id="ARBA00022763"/>
    </source>
</evidence>
<feature type="domain" description="Helicase ATP-binding" evidence="18">
    <location>
        <begin position="446"/>
        <end position="614"/>
    </location>
</feature>
<dbReference type="PANTHER" id="PTHR47964">
    <property type="entry name" value="ATP-DEPENDENT DNA HELICASE HOMOLOG RECG, CHLOROPLASTIC"/>
    <property type="match status" value="1"/>
</dbReference>
<evidence type="ECO:0000256" key="14">
    <source>
        <dbReference type="ARBA" id="ARBA00048988"/>
    </source>
</evidence>
<dbReference type="NCBIfam" id="TIGR00643">
    <property type="entry name" value="recG"/>
    <property type="match status" value="1"/>
</dbReference>
<evidence type="ECO:0000256" key="10">
    <source>
        <dbReference type="ARBA" id="ARBA00023204"/>
    </source>
</evidence>
<feature type="compositionally biased region" description="Gly residues" evidence="17">
    <location>
        <begin position="108"/>
        <end position="118"/>
    </location>
</feature>
<evidence type="ECO:0000256" key="15">
    <source>
        <dbReference type="RuleBase" id="RU363016"/>
    </source>
</evidence>
<dbReference type="Gene3D" id="2.40.50.140">
    <property type="entry name" value="Nucleic acid-binding proteins"/>
    <property type="match status" value="1"/>
</dbReference>
<dbReference type="GO" id="GO:0016887">
    <property type="term" value="F:ATP hydrolysis activity"/>
    <property type="evidence" value="ECO:0007669"/>
    <property type="project" value="RHEA"/>
</dbReference>
<dbReference type="Gene3D" id="1.10.150.20">
    <property type="entry name" value="5' to 3' exonuclease, C-terminal subdomain"/>
    <property type="match status" value="1"/>
</dbReference>
<dbReference type="Pfam" id="PF19833">
    <property type="entry name" value="RecG_dom3_C"/>
    <property type="match status" value="1"/>
</dbReference>
<dbReference type="NCBIfam" id="NF008165">
    <property type="entry name" value="PRK10917.1-3"/>
    <property type="match status" value="1"/>
</dbReference>
<evidence type="ECO:0000256" key="1">
    <source>
        <dbReference type="ARBA" id="ARBA00007504"/>
    </source>
</evidence>
<dbReference type="GO" id="GO:0043138">
    <property type="term" value="F:3'-5' DNA helicase activity"/>
    <property type="evidence" value="ECO:0007669"/>
    <property type="project" value="UniProtKB-EC"/>
</dbReference>
<evidence type="ECO:0000256" key="16">
    <source>
        <dbReference type="SAM" id="Coils"/>
    </source>
</evidence>
<keyword evidence="7 15" id="KW-0067">ATP-binding</keyword>
<comment type="catalytic activity">
    <reaction evidence="12 15">
        <text>Couples ATP hydrolysis with the unwinding of duplex DNA by translocating in the 3'-5' direction.</text>
        <dbReference type="EC" id="5.6.2.4"/>
    </reaction>
</comment>
<evidence type="ECO:0000256" key="9">
    <source>
        <dbReference type="ARBA" id="ARBA00023172"/>
    </source>
</evidence>
<dbReference type="GO" id="GO:0006310">
    <property type="term" value="P:DNA recombination"/>
    <property type="evidence" value="ECO:0007669"/>
    <property type="project" value="UniProtKB-UniRule"/>
</dbReference>